<evidence type="ECO:0000313" key="4">
    <source>
        <dbReference type="RefSeq" id="XP_022235433.1"/>
    </source>
</evidence>
<dbReference type="Proteomes" id="UP000694941">
    <property type="component" value="Unplaced"/>
</dbReference>
<evidence type="ECO:0000313" key="3">
    <source>
        <dbReference type="RefSeq" id="XP_013791801.1"/>
    </source>
</evidence>
<keyword evidence="2" id="KW-1185">Reference proteome</keyword>
<feature type="chain" id="PRO_5045022060" evidence="1">
    <location>
        <begin position="26"/>
        <end position="138"/>
    </location>
</feature>
<name>A0ABM1BZX7_LIMPO</name>
<dbReference type="GeneID" id="106475669"/>
<feature type="signal peptide" evidence="1">
    <location>
        <begin position="1"/>
        <end position="25"/>
    </location>
</feature>
<dbReference type="RefSeq" id="XP_022235433.1">
    <property type="nucleotide sequence ID" value="XM_022379725.1"/>
</dbReference>
<protein>
    <submittedName>
        <fullName evidence="3 4">Uncharacterized protein LOC106475669</fullName>
    </submittedName>
</protein>
<organism evidence="2 3">
    <name type="scientific">Limulus polyphemus</name>
    <name type="common">Atlantic horseshoe crab</name>
    <dbReference type="NCBI Taxonomy" id="6850"/>
    <lineage>
        <taxon>Eukaryota</taxon>
        <taxon>Metazoa</taxon>
        <taxon>Ecdysozoa</taxon>
        <taxon>Arthropoda</taxon>
        <taxon>Chelicerata</taxon>
        <taxon>Merostomata</taxon>
        <taxon>Xiphosura</taxon>
        <taxon>Limulidae</taxon>
        <taxon>Limulus</taxon>
    </lineage>
</organism>
<evidence type="ECO:0000313" key="2">
    <source>
        <dbReference type="Proteomes" id="UP000694941"/>
    </source>
</evidence>
<dbReference type="RefSeq" id="XP_013791801.1">
    <property type="nucleotide sequence ID" value="XM_013936347.2"/>
</dbReference>
<accession>A0ABM1BZX7</accession>
<sequence length="138" mass="15423">MKRAIIPQMLLLLFLTLFTVSGISAFNSREKRDYIPDFPGFDWLRSFFPIEDGGFSFTLNIPDFEANNRQVLRNIQGVLQNIQDTLENDSRDYPSDADGTVSDVFYVDGVKCNVKKSVKRSGDGGAFAYASGYSCVPS</sequence>
<proteinExistence type="predicted"/>
<keyword evidence="1" id="KW-0732">Signal</keyword>
<reference evidence="3 4" key="1">
    <citation type="submission" date="2025-05" db="UniProtKB">
        <authorList>
            <consortium name="RefSeq"/>
        </authorList>
    </citation>
    <scope>IDENTIFICATION</scope>
    <source>
        <tissue evidence="3 4">Muscle</tissue>
    </source>
</reference>
<gene>
    <name evidence="3 4" type="primary">LOC106475669</name>
</gene>
<evidence type="ECO:0000256" key="1">
    <source>
        <dbReference type="SAM" id="SignalP"/>
    </source>
</evidence>